<dbReference type="Gene3D" id="3.90.580.10">
    <property type="entry name" value="Zinc finger, CHC2-type domain"/>
    <property type="match status" value="1"/>
</dbReference>
<accession>A0A518V1Q4</accession>
<dbReference type="GO" id="GO:0003677">
    <property type="term" value="F:DNA binding"/>
    <property type="evidence" value="ECO:0007669"/>
    <property type="project" value="InterPro"/>
</dbReference>
<geneLocation type="plasmid" evidence="1 2">
    <name>p1821L01</name>
</geneLocation>
<dbReference type="Proteomes" id="UP000319432">
    <property type="component" value="Plasmid p1821L01"/>
</dbReference>
<evidence type="ECO:0000313" key="2">
    <source>
        <dbReference type="Proteomes" id="UP000319432"/>
    </source>
</evidence>
<dbReference type="EMBL" id="CP033461">
    <property type="protein sequence ID" value="QDX90917.1"/>
    <property type="molecule type" value="Genomic_DNA"/>
</dbReference>
<dbReference type="GO" id="GO:0008270">
    <property type="term" value="F:zinc ion binding"/>
    <property type="evidence" value="ECO:0007669"/>
    <property type="project" value="InterPro"/>
</dbReference>
<gene>
    <name evidence="1" type="ORF">EEL30_00065</name>
</gene>
<dbReference type="OrthoDB" id="2665710at2"/>
<reference evidence="1 2" key="1">
    <citation type="submission" date="2018-11" db="EMBL/GenBank/DDBJ databases">
        <title>Phylogenetic determinants of toxin gene distribution in genomes of Brevibacillus laterosporus.</title>
        <authorList>
            <person name="Glare T.R."/>
            <person name="Durrant A."/>
            <person name="Berry C."/>
            <person name="Palma L."/>
            <person name="Ormskirk M."/>
            <person name="Cox M.O."/>
        </authorList>
    </citation>
    <scope>NUCLEOTIDE SEQUENCE [LARGE SCALE GENOMIC DNA]</scope>
    <source>
        <strain evidence="1 2">1821L</strain>
        <plasmid evidence="1 2">p1821L01</plasmid>
    </source>
</reference>
<dbReference type="GO" id="GO:0006260">
    <property type="term" value="P:DNA replication"/>
    <property type="evidence" value="ECO:0007669"/>
    <property type="project" value="InterPro"/>
</dbReference>
<evidence type="ECO:0008006" key="3">
    <source>
        <dbReference type="Google" id="ProtNLM"/>
    </source>
</evidence>
<dbReference type="InterPro" id="IPR036977">
    <property type="entry name" value="DNA_primase_Znf_CHC2"/>
</dbReference>
<proteinExistence type="predicted"/>
<sequence>MSAILPSIVEIAQQNNLVFARRQYSKKELALKCPFCHADENNKDKHYLSINVSKNVFKCFFCGIKGGVLRFESLLTDTPEKEIHDKYRISSGHTKSNLHPVEQLTTHQLSQLGFLNKPNWRNLKKRDYEYYLNTREWIWKEWVNYIHSKQYLAYQLLIIGIAIGKYQKVIAQITKIENEVQTPLVDRVLEIYSQEKRPKWTIQAEEFASEILNASSSCKMPIEEATPDYKSTESVPSIGGRI</sequence>
<organism evidence="1 2">
    <name type="scientific">Brevibacillus laterosporus</name>
    <name type="common">Bacillus laterosporus</name>
    <dbReference type="NCBI Taxonomy" id="1465"/>
    <lineage>
        <taxon>Bacteria</taxon>
        <taxon>Bacillati</taxon>
        <taxon>Bacillota</taxon>
        <taxon>Bacilli</taxon>
        <taxon>Bacillales</taxon>
        <taxon>Paenibacillaceae</taxon>
        <taxon>Brevibacillus</taxon>
    </lineage>
</organism>
<keyword evidence="1" id="KW-0614">Plasmid</keyword>
<dbReference type="AlphaFoldDB" id="A0A518V1Q4"/>
<protein>
    <recommendedName>
        <fullName evidence="3">Zinc finger CHC2-type domain-containing protein</fullName>
    </recommendedName>
</protein>
<name>A0A518V1Q4_BRELA</name>
<dbReference type="SUPFAM" id="SSF57783">
    <property type="entry name" value="Zinc beta-ribbon"/>
    <property type="match status" value="1"/>
</dbReference>
<keyword evidence="2" id="KW-1185">Reference proteome</keyword>
<evidence type="ECO:0000313" key="1">
    <source>
        <dbReference type="EMBL" id="QDX90917.1"/>
    </source>
</evidence>